<evidence type="ECO:0000259" key="2">
    <source>
        <dbReference type="PROSITE" id="PS50948"/>
    </source>
</evidence>
<dbReference type="PANTHER" id="PTHR32444">
    <property type="entry name" value="BULB-TYPE LECTIN DOMAIN-CONTAINING PROTEIN"/>
    <property type="match status" value="1"/>
</dbReference>
<accession>A0A8K0HRH1</accession>
<dbReference type="Proteomes" id="UP000796880">
    <property type="component" value="Unassembled WGS sequence"/>
</dbReference>
<keyword evidence="4" id="KW-1185">Reference proteome</keyword>
<protein>
    <recommendedName>
        <fullName evidence="2">Apple domain-containing protein</fullName>
    </recommendedName>
</protein>
<dbReference type="PANTHER" id="PTHR32444:SF63">
    <property type="entry name" value="G-TYPE LECTIN S-RECEPTOR-LIKE SERINE_THREONINE-PROTEIN KINASE RKS1"/>
    <property type="match status" value="1"/>
</dbReference>
<name>A0A8K0HRH1_9ROSA</name>
<feature type="region of interest" description="Disordered" evidence="1">
    <location>
        <begin position="219"/>
        <end position="239"/>
    </location>
</feature>
<evidence type="ECO:0000313" key="3">
    <source>
        <dbReference type="EMBL" id="KAF3457331.1"/>
    </source>
</evidence>
<dbReference type="OrthoDB" id="1933550at2759"/>
<organism evidence="3 4">
    <name type="scientific">Rhamnella rubrinervis</name>
    <dbReference type="NCBI Taxonomy" id="2594499"/>
    <lineage>
        <taxon>Eukaryota</taxon>
        <taxon>Viridiplantae</taxon>
        <taxon>Streptophyta</taxon>
        <taxon>Embryophyta</taxon>
        <taxon>Tracheophyta</taxon>
        <taxon>Spermatophyta</taxon>
        <taxon>Magnoliopsida</taxon>
        <taxon>eudicotyledons</taxon>
        <taxon>Gunneridae</taxon>
        <taxon>Pentapetalae</taxon>
        <taxon>rosids</taxon>
        <taxon>fabids</taxon>
        <taxon>Rosales</taxon>
        <taxon>Rhamnaceae</taxon>
        <taxon>rhamnoid group</taxon>
        <taxon>Rhamneae</taxon>
        <taxon>Rhamnella</taxon>
    </lineage>
</organism>
<dbReference type="AlphaFoldDB" id="A0A8K0HRH1"/>
<dbReference type="EMBL" id="VOIH02000001">
    <property type="protein sequence ID" value="KAF3457331.1"/>
    <property type="molecule type" value="Genomic_DNA"/>
</dbReference>
<dbReference type="SMART" id="SM00473">
    <property type="entry name" value="PAN_AP"/>
    <property type="match status" value="1"/>
</dbReference>
<dbReference type="PROSITE" id="PS50948">
    <property type="entry name" value="PAN"/>
    <property type="match status" value="1"/>
</dbReference>
<dbReference type="Pfam" id="PF08276">
    <property type="entry name" value="PAN_2"/>
    <property type="match status" value="1"/>
</dbReference>
<dbReference type="CDD" id="cd01098">
    <property type="entry name" value="PAN_AP_plant"/>
    <property type="match status" value="1"/>
</dbReference>
<evidence type="ECO:0000256" key="1">
    <source>
        <dbReference type="SAM" id="MobiDB-lite"/>
    </source>
</evidence>
<feature type="region of interest" description="Disordered" evidence="1">
    <location>
        <begin position="41"/>
        <end position="61"/>
    </location>
</feature>
<reference evidence="3" key="1">
    <citation type="submission" date="2020-03" db="EMBL/GenBank/DDBJ databases">
        <title>A high-quality chromosome-level genome assembly of a woody plant with both climbing and erect habits, Rhamnella rubrinervis.</title>
        <authorList>
            <person name="Lu Z."/>
            <person name="Yang Y."/>
            <person name="Zhu X."/>
            <person name="Sun Y."/>
        </authorList>
    </citation>
    <scope>NUCLEOTIDE SEQUENCE</scope>
    <source>
        <strain evidence="3">BYM</strain>
        <tissue evidence="3">Leaf</tissue>
    </source>
</reference>
<proteinExistence type="predicted"/>
<sequence>MEASQGSHTKTKGHVWPSQKIKLSPARFYARRNKHTIASIKKSGLHMTHSSSTLRDPNTRKPRSLICSKGERFVKLGNVKVPNTSKVVVINCLSLEACEKECLRSCNCTAYATTNITEGGSGCIAWHGDLVDTRIFTAGGQEFYLRVYEPKYAKKSKGSVATKRIRITMVIWGVFACFNYVLWGRSQDNGIYNFIRLNFRRLAWLIVLQMVSLLEDNSRSSSSKAGECGAVASTSTNSP</sequence>
<comment type="caution">
    <text evidence="3">The sequence shown here is derived from an EMBL/GenBank/DDBJ whole genome shotgun (WGS) entry which is preliminary data.</text>
</comment>
<evidence type="ECO:0000313" key="4">
    <source>
        <dbReference type="Proteomes" id="UP000796880"/>
    </source>
</evidence>
<dbReference type="InterPro" id="IPR003609">
    <property type="entry name" value="Pan_app"/>
</dbReference>
<gene>
    <name evidence="3" type="ORF">FNV43_RR01988</name>
</gene>
<feature type="domain" description="Apple" evidence="2">
    <location>
        <begin position="67"/>
        <end position="148"/>
    </location>
</feature>